<sequence length="161" mass="17693">MKKIFLIVAIIATSFVQYGFAQTDHADHQTQPVALLPLYYNIKDALVSGDAKLAASKAQEFVKGVNSTDSKVINENSKKGLLEHAVKLAKSKDLKSEREHFAGLSTSMITLAKTSKLSAEPVYQMYCPMKKSNWLSSEKAVKNPYYGSAMLTCGNVVETIK</sequence>
<evidence type="ECO:0000256" key="1">
    <source>
        <dbReference type="SAM" id="SignalP"/>
    </source>
</evidence>
<keyword evidence="4" id="KW-1185">Reference proteome</keyword>
<dbReference type="RefSeq" id="WP_231729840.1">
    <property type="nucleotide sequence ID" value="NZ_CBCSJO010000006.1"/>
</dbReference>
<keyword evidence="1" id="KW-0732">Signal</keyword>
<dbReference type="AlphaFoldDB" id="A0A521DRX0"/>
<protein>
    <recommendedName>
        <fullName evidence="2">DUF3347 domain-containing protein</fullName>
    </recommendedName>
</protein>
<name>A0A521DRX0_9SPHI</name>
<gene>
    <name evidence="3" type="ORF">SAMN06265348_106118</name>
</gene>
<accession>A0A521DRX0</accession>
<dbReference type="Pfam" id="PF11827">
    <property type="entry name" value="DUF3347"/>
    <property type="match status" value="1"/>
</dbReference>
<organism evidence="3 4">
    <name type="scientific">Pedobacter westerhofensis</name>
    <dbReference type="NCBI Taxonomy" id="425512"/>
    <lineage>
        <taxon>Bacteria</taxon>
        <taxon>Pseudomonadati</taxon>
        <taxon>Bacteroidota</taxon>
        <taxon>Sphingobacteriia</taxon>
        <taxon>Sphingobacteriales</taxon>
        <taxon>Sphingobacteriaceae</taxon>
        <taxon>Pedobacter</taxon>
    </lineage>
</organism>
<dbReference type="EMBL" id="FXTN01000006">
    <property type="protein sequence ID" value="SMO74493.1"/>
    <property type="molecule type" value="Genomic_DNA"/>
</dbReference>
<proteinExistence type="predicted"/>
<feature type="signal peptide" evidence="1">
    <location>
        <begin position="1"/>
        <end position="21"/>
    </location>
</feature>
<dbReference type="InterPro" id="IPR021782">
    <property type="entry name" value="DUF3347"/>
</dbReference>
<feature type="chain" id="PRO_5021944356" description="DUF3347 domain-containing protein" evidence="1">
    <location>
        <begin position="22"/>
        <end position="161"/>
    </location>
</feature>
<evidence type="ECO:0000259" key="2">
    <source>
        <dbReference type="Pfam" id="PF11827"/>
    </source>
</evidence>
<feature type="domain" description="DUF3347" evidence="2">
    <location>
        <begin position="37"/>
        <end position="118"/>
    </location>
</feature>
<evidence type="ECO:0000313" key="4">
    <source>
        <dbReference type="Proteomes" id="UP000320300"/>
    </source>
</evidence>
<reference evidence="3 4" key="1">
    <citation type="submission" date="2017-05" db="EMBL/GenBank/DDBJ databases">
        <authorList>
            <person name="Varghese N."/>
            <person name="Submissions S."/>
        </authorList>
    </citation>
    <scope>NUCLEOTIDE SEQUENCE [LARGE SCALE GENOMIC DNA]</scope>
    <source>
        <strain evidence="3 4">DSM 19036</strain>
    </source>
</reference>
<dbReference type="Proteomes" id="UP000320300">
    <property type="component" value="Unassembled WGS sequence"/>
</dbReference>
<evidence type="ECO:0000313" key="3">
    <source>
        <dbReference type="EMBL" id="SMO74493.1"/>
    </source>
</evidence>